<organism evidence="3 4">
    <name type="scientific">Pseudodesulfovibrio methanolicus</name>
    <dbReference type="NCBI Taxonomy" id="3126690"/>
    <lineage>
        <taxon>Bacteria</taxon>
        <taxon>Pseudomonadati</taxon>
        <taxon>Thermodesulfobacteriota</taxon>
        <taxon>Desulfovibrionia</taxon>
        <taxon>Desulfovibrionales</taxon>
        <taxon>Desulfovibrionaceae</taxon>
    </lineage>
</organism>
<keyword evidence="1" id="KW-1133">Transmembrane helix</keyword>
<name>A0ABZ2IYP7_9BACT</name>
<keyword evidence="1" id="KW-0812">Transmembrane</keyword>
<feature type="transmembrane region" description="Helical" evidence="1">
    <location>
        <begin position="187"/>
        <end position="206"/>
    </location>
</feature>
<reference evidence="3 4" key="1">
    <citation type="submission" date="2024-03" db="EMBL/GenBank/DDBJ databases">
        <title>Phenotype and Genome Characterization of a Sulfate-Reducing Bacterium Pseudodesulfovibrio sp. strain 5S69, isolated from Petroleum Reservoir in Tatarstan (Russia).</title>
        <authorList>
            <person name="Bidzhieva S.K."/>
            <person name="Kadnikov V."/>
            <person name="Tourova T.P."/>
            <person name="Samigullina S.R."/>
            <person name="Sokolova D.S."/>
            <person name="Poltaraus A.B."/>
            <person name="Avtukh A.N."/>
            <person name="Tereshina V.M."/>
            <person name="Mardanov A.V."/>
            <person name="Nazina T.N."/>
        </authorList>
    </citation>
    <scope>NUCLEOTIDE SEQUENCE [LARGE SCALE GENOMIC DNA]</scope>
    <source>
        <strain evidence="3 4">5S69</strain>
    </source>
</reference>
<dbReference type="InterPro" id="IPR013424">
    <property type="entry name" value="Ice-binding_C"/>
</dbReference>
<accession>A0ABZ2IYP7</accession>
<dbReference type="RefSeq" id="WP_338668135.1">
    <property type="nucleotide sequence ID" value="NZ_CP146609.1"/>
</dbReference>
<dbReference type="EMBL" id="CP146609">
    <property type="protein sequence ID" value="WWX22442.1"/>
    <property type="molecule type" value="Genomic_DNA"/>
</dbReference>
<dbReference type="Proteomes" id="UP001385389">
    <property type="component" value="Chromosome"/>
</dbReference>
<proteinExistence type="predicted"/>
<dbReference type="Pfam" id="PF07589">
    <property type="entry name" value="PEP-CTERM"/>
    <property type="match status" value="1"/>
</dbReference>
<evidence type="ECO:0000256" key="1">
    <source>
        <dbReference type="SAM" id="Phobius"/>
    </source>
</evidence>
<evidence type="ECO:0000313" key="3">
    <source>
        <dbReference type="EMBL" id="WWX22442.1"/>
    </source>
</evidence>
<feature type="domain" description="Ice-binding protein C-terminal" evidence="2">
    <location>
        <begin position="180"/>
        <end position="198"/>
    </location>
</feature>
<keyword evidence="4" id="KW-1185">Reference proteome</keyword>
<evidence type="ECO:0000259" key="2">
    <source>
        <dbReference type="Pfam" id="PF07589"/>
    </source>
</evidence>
<evidence type="ECO:0000313" key="4">
    <source>
        <dbReference type="Proteomes" id="UP001385389"/>
    </source>
</evidence>
<keyword evidence="1" id="KW-0472">Membrane</keyword>
<gene>
    <name evidence="3" type="ORF">V8V93_18625</name>
</gene>
<sequence length="214" mass="23412">MHKLATLLLTVFILCFTTTSGFSYPITFVHSGIGSGNLNDTYFTNRNFTITAYGDTDDVMRRDRFNALWTGHSAAFIDIDQLGIFQLQIPTQTFVNYSVQVFGFSDSRNISDLFDGPYDLSAATWDMQTSIGPFSGVGFQGVSAHVFYWDGIPTDGGSLFFTPDTSYATFQAIVQTSPVPTPEPSTFMLLFVGLFGLVAIGCMKFGRARIGASA</sequence>
<protein>
    <submittedName>
        <fullName evidence="3">PEP-CTERM sorting domain-containing protein</fullName>
    </submittedName>
</protein>